<dbReference type="InterPro" id="IPR039204">
    <property type="entry name" value="MRS2-like"/>
</dbReference>
<comment type="subcellular location">
    <subcellularLocation>
        <location evidence="1 8">Membrane</location>
        <topology evidence="1 8">Multi-pass membrane protein</topology>
    </subcellularLocation>
</comment>
<comment type="caution">
    <text evidence="10">The sequence shown here is derived from an EMBL/GenBank/DDBJ whole genome shotgun (WGS) entry which is preliminary data.</text>
</comment>
<evidence type="ECO:0000256" key="7">
    <source>
        <dbReference type="ARBA" id="ARBA00023136"/>
    </source>
</evidence>
<dbReference type="Gene3D" id="2.40.128.330">
    <property type="match status" value="1"/>
</dbReference>
<evidence type="ECO:0000256" key="4">
    <source>
        <dbReference type="ARBA" id="ARBA00022692"/>
    </source>
</evidence>
<keyword evidence="5 8" id="KW-1133">Transmembrane helix</keyword>
<keyword evidence="3 8" id="KW-0813">Transport</keyword>
<dbReference type="GO" id="GO:0016020">
    <property type="term" value="C:membrane"/>
    <property type="evidence" value="ECO:0007669"/>
    <property type="project" value="UniProtKB-SubCell"/>
</dbReference>
<proteinExistence type="inferred from homology"/>
<dbReference type="FunFam" id="2.40.128.330:FF:000001">
    <property type="entry name" value="Magnesium transporter MRS2-1"/>
    <property type="match status" value="1"/>
</dbReference>
<keyword evidence="8" id="KW-0460">Magnesium</keyword>
<organism evidence="10 11">
    <name type="scientific">Zingiber officinale</name>
    <name type="common">Ginger</name>
    <name type="synonym">Amomum zingiber</name>
    <dbReference type="NCBI Taxonomy" id="94328"/>
    <lineage>
        <taxon>Eukaryota</taxon>
        <taxon>Viridiplantae</taxon>
        <taxon>Streptophyta</taxon>
        <taxon>Embryophyta</taxon>
        <taxon>Tracheophyta</taxon>
        <taxon>Spermatophyta</taxon>
        <taxon>Magnoliopsida</taxon>
        <taxon>Liliopsida</taxon>
        <taxon>Zingiberales</taxon>
        <taxon>Zingiberaceae</taxon>
        <taxon>Zingiber</taxon>
    </lineage>
</organism>
<feature type="transmembrane region" description="Helical" evidence="8">
    <location>
        <begin position="391"/>
        <end position="414"/>
    </location>
</feature>
<evidence type="ECO:0000313" key="11">
    <source>
        <dbReference type="Proteomes" id="UP000734854"/>
    </source>
</evidence>
<dbReference type="Gene3D" id="1.20.58.340">
    <property type="entry name" value="Magnesium transport protein CorA, transmembrane region"/>
    <property type="match status" value="3"/>
</dbReference>
<dbReference type="SUPFAM" id="SSF144083">
    <property type="entry name" value="Magnesium transport protein CorA, transmembrane region"/>
    <property type="match status" value="1"/>
</dbReference>
<dbReference type="Pfam" id="PF22099">
    <property type="entry name" value="MRS2-like"/>
    <property type="match status" value="1"/>
</dbReference>
<keyword evidence="4 8" id="KW-0812">Transmembrane</keyword>
<reference evidence="10 11" key="1">
    <citation type="submission" date="2020-08" db="EMBL/GenBank/DDBJ databases">
        <title>Plant Genome Project.</title>
        <authorList>
            <person name="Zhang R.-G."/>
        </authorList>
    </citation>
    <scope>NUCLEOTIDE SEQUENCE [LARGE SCALE GENOMIC DNA]</scope>
    <source>
        <tissue evidence="10">Rhizome</tissue>
    </source>
</reference>
<evidence type="ECO:0000256" key="1">
    <source>
        <dbReference type="ARBA" id="ARBA00004141"/>
    </source>
</evidence>
<dbReference type="InterPro" id="IPR045863">
    <property type="entry name" value="CorA_TM1_TM2"/>
</dbReference>
<dbReference type="EMBL" id="JACMSC010000007">
    <property type="protein sequence ID" value="KAG6516479.1"/>
    <property type="molecule type" value="Genomic_DNA"/>
</dbReference>
<evidence type="ECO:0000256" key="3">
    <source>
        <dbReference type="ARBA" id="ARBA00022448"/>
    </source>
</evidence>
<feature type="transmembrane region" description="Helical" evidence="8">
    <location>
        <begin position="358"/>
        <end position="379"/>
    </location>
</feature>
<keyword evidence="7 8" id="KW-0472">Membrane</keyword>
<dbReference type="PANTHER" id="PTHR13890:SF39">
    <property type="entry name" value="MAGNESIUM TRANSPORTER MRS2-5"/>
    <property type="match status" value="1"/>
</dbReference>
<evidence type="ECO:0000313" key="10">
    <source>
        <dbReference type="EMBL" id="KAG6516479.1"/>
    </source>
</evidence>
<gene>
    <name evidence="10" type="ORF">ZIOFF_026944</name>
</gene>
<dbReference type="PANTHER" id="PTHR13890">
    <property type="entry name" value="RNA SPLICING PROTEIN MRS2, MITOCHONDRIAL"/>
    <property type="match status" value="1"/>
</dbReference>
<keyword evidence="6 8" id="KW-0406">Ion transport</keyword>
<feature type="compositionally biased region" description="Polar residues" evidence="9">
    <location>
        <begin position="290"/>
        <end position="311"/>
    </location>
</feature>
<evidence type="ECO:0000256" key="9">
    <source>
        <dbReference type="SAM" id="MobiDB-lite"/>
    </source>
</evidence>
<comment type="similarity">
    <text evidence="2 8">Belongs to the CorA metal ion transporter (MIT) (TC 1.A.35.5) family.</text>
</comment>
<dbReference type="CDD" id="cd12823">
    <property type="entry name" value="Mrs2_Mfm1p-like"/>
    <property type="match status" value="1"/>
</dbReference>
<keyword evidence="11" id="KW-1185">Reference proteome</keyword>
<name>A0A8J5H5J2_ZINOF</name>
<evidence type="ECO:0000256" key="2">
    <source>
        <dbReference type="ARBA" id="ARBA00007535"/>
    </source>
</evidence>
<sequence length="422" mass="47153">MKDSHSPLLSFLPKLASSPEGIKFDGHGHLGFPGLGASGLKKRGQSNRSWIEIDSTGNMRVVALDKTALMKRCGLPSRDLRLLDPVFVYPSTILGRGSAIVVSLEQVRCIIMADVVLLVRSADNSSMQYETELCQRLRMMNDQNDDLPFEFKALELALEMACTLLDSQVTDLEIEVYPVLEELASSVSTANLEHVRRLKSQLLALTHRVQKVLETFFYLDNFGLPSEFYSSFELFPLLECCTGASIAKQLMDDDGDMAEMYLTEKKERMESYLSNEAYINNTQTGDWVSHSAPASPTCSSSGLPEKGSSNLSFSKHESSRESSTKGRQVELKEYIDDTEDFINIKLDNVRNQLIQFELLLAAATFVVAMFAVVTGVFGMNFEDSVFDTASTFNWVVVLSSILCIVVYSFILLYFKHKKLLPV</sequence>
<evidence type="ECO:0000256" key="6">
    <source>
        <dbReference type="ARBA" id="ARBA00023065"/>
    </source>
</evidence>
<dbReference type="AlphaFoldDB" id="A0A8J5H5J2"/>
<evidence type="ECO:0000256" key="8">
    <source>
        <dbReference type="RuleBase" id="RU366041"/>
    </source>
</evidence>
<accession>A0A8J5H5J2</accession>
<feature type="compositionally biased region" description="Basic and acidic residues" evidence="9">
    <location>
        <begin position="314"/>
        <end position="325"/>
    </location>
</feature>
<protein>
    <recommendedName>
        <fullName evidence="8">Magnesium transporter</fullName>
    </recommendedName>
</protein>
<feature type="region of interest" description="Disordered" evidence="9">
    <location>
        <begin position="290"/>
        <end position="325"/>
    </location>
</feature>
<dbReference type="GO" id="GO:0015095">
    <property type="term" value="F:magnesium ion transmembrane transporter activity"/>
    <property type="evidence" value="ECO:0007669"/>
    <property type="project" value="TreeGrafter"/>
</dbReference>
<dbReference type="Proteomes" id="UP000734854">
    <property type="component" value="Unassembled WGS sequence"/>
</dbReference>
<evidence type="ECO:0000256" key="5">
    <source>
        <dbReference type="ARBA" id="ARBA00022989"/>
    </source>
</evidence>
<comment type="function">
    <text evidence="8">Magnesium transporter that may mediate the influx of magnesium.</text>
</comment>